<gene>
    <name evidence="1" type="ORF">D0817_24570</name>
</gene>
<dbReference type="AlphaFoldDB" id="A0A434A091"/>
<dbReference type="EMBL" id="QWDM01000029">
    <property type="protein sequence ID" value="RUT67794.1"/>
    <property type="molecule type" value="Genomic_DNA"/>
</dbReference>
<dbReference type="InterPro" id="IPR006530">
    <property type="entry name" value="YD"/>
</dbReference>
<organism evidence="1 2">
    <name type="scientific">Flavobacterium cupreum</name>
    <dbReference type="NCBI Taxonomy" id="2133766"/>
    <lineage>
        <taxon>Bacteria</taxon>
        <taxon>Pseudomonadati</taxon>
        <taxon>Bacteroidota</taxon>
        <taxon>Flavobacteriia</taxon>
        <taxon>Flavobacteriales</taxon>
        <taxon>Flavobacteriaceae</taxon>
        <taxon>Flavobacterium</taxon>
    </lineage>
</organism>
<proteinExistence type="predicted"/>
<name>A0A434A091_9FLAO</name>
<dbReference type="OrthoDB" id="1376075at2"/>
<evidence type="ECO:0000313" key="2">
    <source>
        <dbReference type="Proteomes" id="UP000288102"/>
    </source>
</evidence>
<evidence type="ECO:0000313" key="1">
    <source>
        <dbReference type="EMBL" id="RUT67794.1"/>
    </source>
</evidence>
<dbReference type="NCBIfam" id="TIGR01643">
    <property type="entry name" value="YD_repeat_2x"/>
    <property type="match status" value="1"/>
</dbReference>
<comment type="caution">
    <text evidence="1">The sequence shown here is derived from an EMBL/GenBank/DDBJ whole genome shotgun (WGS) entry which is preliminary data.</text>
</comment>
<dbReference type="Proteomes" id="UP000288102">
    <property type="component" value="Unassembled WGS sequence"/>
</dbReference>
<keyword evidence="2" id="KW-1185">Reference proteome</keyword>
<reference evidence="2" key="1">
    <citation type="journal article" date="2019" name="Syst. Appl. Microbiol.">
        <title>Flavobacterium circumlabens sp. nov. and Flavobacterium cupreum sp. nov., two psychrotrophic species isolated from Antarctic environmental samples.</title>
        <authorList>
            <person name="Kralova S."/>
            <person name="Busse H.-J."/>
            <person name="Svec P."/>
            <person name="Maslanova I."/>
            <person name="Stankova E."/>
            <person name="Bartak M."/>
            <person name="Sedlacek I."/>
        </authorList>
    </citation>
    <scope>NUCLEOTIDE SEQUENCE [LARGE SCALE GENOMIC DNA]</scope>
    <source>
        <strain evidence="2">CCM 8825</strain>
    </source>
</reference>
<protein>
    <recommendedName>
        <fullName evidence="3">RHS repeat protein</fullName>
    </recommendedName>
</protein>
<accession>A0A434A091</accession>
<evidence type="ECO:0008006" key="3">
    <source>
        <dbReference type="Google" id="ProtNLM"/>
    </source>
</evidence>
<sequence length="43" mass="4984">MTYPDGEVVNYTYNRAGNLQSMQSKKESHTYVQILAKVSMPFR</sequence>